<dbReference type="EC" id="3.6.4.13" evidence="1"/>
<evidence type="ECO:0000256" key="7">
    <source>
        <dbReference type="PROSITE-ProRule" id="PRU00552"/>
    </source>
</evidence>
<dbReference type="InterPro" id="IPR014001">
    <property type="entry name" value="Helicase_ATP-bd"/>
</dbReference>
<evidence type="ECO:0000259" key="10">
    <source>
        <dbReference type="PROSITE" id="PS51192"/>
    </source>
</evidence>
<feature type="domain" description="DEAD-box RNA helicase Q" evidence="12">
    <location>
        <begin position="541"/>
        <end position="569"/>
    </location>
</feature>
<dbReference type="SMART" id="SM00456">
    <property type="entry name" value="WW"/>
    <property type="match status" value="1"/>
</dbReference>
<evidence type="ECO:0000256" key="4">
    <source>
        <dbReference type="ARBA" id="ARBA00022806"/>
    </source>
</evidence>
<feature type="domain" description="Helicase ATP-binding" evidence="10">
    <location>
        <begin position="572"/>
        <end position="746"/>
    </location>
</feature>
<feature type="compositionally biased region" description="Basic and acidic residues" evidence="8">
    <location>
        <begin position="1059"/>
        <end position="1072"/>
    </location>
</feature>
<dbReference type="FunFam" id="3.40.50.300:FF:000008">
    <property type="entry name" value="ATP-dependent RNA helicase RhlB"/>
    <property type="match status" value="1"/>
</dbReference>
<dbReference type="EMBL" id="JACGWJ010000006">
    <property type="protein sequence ID" value="KAL0414866.1"/>
    <property type="molecule type" value="Genomic_DNA"/>
</dbReference>
<keyword evidence="3" id="KW-0378">Hydrolase</keyword>
<dbReference type="Gene3D" id="2.20.70.10">
    <property type="match status" value="1"/>
</dbReference>
<dbReference type="PROSITE" id="PS01159">
    <property type="entry name" value="WW_DOMAIN_1"/>
    <property type="match status" value="1"/>
</dbReference>
<accession>A0AAW2UH92</accession>
<evidence type="ECO:0000256" key="8">
    <source>
        <dbReference type="SAM" id="MobiDB-lite"/>
    </source>
</evidence>
<feature type="domain" description="WW" evidence="9">
    <location>
        <begin position="20"/>
        <end position="54"/>
    </location>
</feature>
<evidence type="ECO:0000313" key="13">
    <source>
        <dbReference type="EMBL" id="KAL0414866.1"/>
    </source>
</evidence>
<dbReference type="CDD" id="cd00201">
    <property type="entry name" value="WW"/>
    <property type="match status" value="1"/>
</dbReference>
<dbReference type="InterPro" id="IPR027417">
    <property type="entry name" value="P-loop_NTPase"/>
</dbReference>
<feature type="region of interest" description="Disordered" evidence="8">
    <location>
        <begin position="236"/>
        <end position="255"/>
    </location>
</feature>
<dbReference type="GO" id="GO:0005524">
    <property type="term" value="F:ATP binding"/>
    <property type="evidence" value="ECO:0007669"/>
    <property type="project" value="UniProtKB-KW"/>
</dbReference>
<dbReference type="GO" id="GO:0016787">
    <property type="term" value="F:hydrolase activity"/>
    <property type="evidence" value="ECO:0007669"/>
    <property type="project" value="UniProtKB-KW"/>
</dbReference>
<dbReference type="GO" id="GO:0003723">
    <property type="term" value="F:RNA binding"/>
    <property type="evidence" value="ECO:0007669"/>
    <property type="project" value="UniProtKB-KW"/>
</dbReference>
<feature type="compositionally biased region" description="Basic and acidic residues" evidence="8">
    <location>
        <begin position="303"/>
        <end position="312"/>
    </location>
</feature>
<feature type="compositionally biased region" description="Gly residues" evidence="8">
    <location>
        <begin position="939"/>
        <end position="962"/>
    </location>
</feature>
<keyword evidence="4 13" id="KW-0347">Helicase</keyword>
<evidence type="ECO:0000259" key="9">
    <source>
        <dbReference type="PROSITE" id="PS50020"/>
    </source>
</evidence>
<feature type="compositionally biased region" description="Pro residues" evidence="8">
    <location>
        <begin position="54"/>
        <end position="67"/>
    </location>
</feature>
<dbReference type="PROSITE" id="PS50020">
    <property type="entry name" value="WW_DOMAIN_2"/>
    <property type="match status" value="1"/>
</dbReference>
<feature type="short sequence motif" description="Q motif" evidence="7">
    <location>
        <begin position="541"/>
        <end position="569"/>
    </location>
</feature>
<dbReference type="InterPro" id="IPR036020">
    <property type="entry name" value="WW_dom_sf"/>
</dbReference>
<organism evidence="13">
    <name type="scientific">Sesamum radiatum</name>
    <name type="common">Black benniseed</name>
    <dbReference type="NCBI Taxonomy" id="300843"/>
    <lineage>
        <taxon>Eukaryota</taxon>
        <taxon>Viridiplantae</taxon>
        <taxon>Streptophyta</taxon>
        <taxon>Embryophyta</taxon>
        <taxon>Tracheophyta</taxon>
        <taxon>Spermatophyta</taxon>
        <taxon>Magnoliopsida</taxon>
        <taxon>eudicotyledons</taxon>
        <taxon>Gunneridae</taxon>
        <taxon>Pentapetalae</taxon>
        <taxon>asterids</taxon>
        <taxon>lamiids</taxon>
        <taxon>Lamiales</taxon>
        <taxon>Pedaliaceae</taxon>
        <taxon>Sesamum</taxon>
    </lineage>
</organism>
<feature type="region of interest" description="Disordered" evidence="8">
    <location>
        <begin position="1030"/>
        <end position="1218"/>
    </location>
</feature>
<feature type="region of interest" description="Disordered" evidence="8">
    <location>
        <begin position="49"/>
        <end position="222"/>
    </location>
</feature>
<dbReference type="SMART" id="SM00490">
    <property type="entry name" value="HELICc"/>
    <property type="match status" value="1"/>
</dbReference>
<dbReference type="AlphaFoldDB" id="A0AAW2UH92"/>
<evidence type="ECO:0000256" key="5">
    <source>
        <dbReference type="ARBA" id="ARBA00022840"/>
    </source>
</evidence>
<protein>
    <recommendedName>
        <fullName evidence="1">RNA helicase</fullName>
        <ecNumber evidence="1">3.6.4.13</ecNumber>
    </recommendedName>
</protein>
<feature type="compositionally biased region" description="Polar residues" evidence="8">
    <location>
        <begin position="176"/>
        <end position="190"/>
    </location>
</feature>
<dbReference type="Pfam" id="PF00270">
    <property type="entry name" value="DEAD"/>
    <property type="match status" value="1"/>
</dbReference>
<dbReference type="SUPFAM" id="SSF51045">
    <property type="entry name" value="WW domain"/>
    <property type="match status" value="1"/>
</dbReference>
<feature type="compositionally biased region" description="Basic and acidic residues" evidence="8">
    <location>
        <begin position="1032"/>
        <end position="1051"/>
    </location>
</feature>
<dbReference type="PROSITE" id="PS51195">
    <property type="entry name" value="Q_MOTIF"/>
    <property type="match status" value="1"/>
</dbReference>
<dbReference type="CDD" id="cd18787">
    <property type="entry name" value="SF2_C_DEAD"/>
    <property type="match status" value="1"/>
</dbReference>
<name>A0AAW2UH92_SESRA</name>
<dbReference type="PROSITE" id="PS51192">
    <property type="entry name" value="HELICASE_ATP_BIND_1"/>
    <property type="match status" value="1"/>
</dbReference>
<dbReference type="InterPro" id="IPR011545">
    <property type="entry name" value="DEAD/DEAH_box_helicase_dom"/>
</dbReference>
<gene>
    <name evidence="13" type="ORF">Sradi_1688300</name>
</gene>
<dbReference type="FunFam" id="3.40.50.300:FF:000079">
    <property type="entry name" value="probable ATP-dependent RNA helicase DDX17"/>
    <property type="match status" value="1"/>
</dbReference>
<feature type="compositionally biased region" description="Polar residues" evidence="8">
    <location>
        <begin position="313"/>
        <end position="370"/>
    </location>
</feature>
<evidence type="ECO:0000256" key="3">
    <source>
        <dbReference type="ARBA" id="ARBA00022801"/>
    </source>
</evidence>
<feature type="region of interest" description="Disordered" evidence="8">
    <location>
        <begin position="938"/>
        <end position="962"/>
    </location>
</feature>
<feature type="domain" description="Helicase C-terminal" evidence="11">
    <location>
        <begin position="775"/>
        <end position="919"/>
    </location>
</feature>
<dbReference type="SUPFAM" id="SSF52540">
    <property type="entry name" value="P-loop containing nucleoside triphosphate hydrolases"/>
    <property type="match status" value="1"/>
</dbReference>
<reference evidence="13" key="2">
    <citation type="journal article" date="2024" name="Plant">
        <title>Genomic evolution and insights into agronomic trait innovations of Sesamum species.</title>
        <authorList>
            <person name="Miao H."/>
            <person name="Wang L."/>
            <person name="Qu L."/>
            <person name="Liu H."/>
            <person name="Sun Y."/>
            <person name="Le M."/>
            <person name="Wang Q."/>
            <person name="Wei S."/>
            <person name="Zheng Y."/>
            <person name="Lin W."/>
            <person name="Duan Y."/>
            <person name="Cao H."/>
            <person name="Xiong S."/>
            <person name="Wang X."/>
            <person name="Wei L."/>
            <person name="Li C."/>
            <person name="Ma Q."/>
            <person name="Ju M."/>
            <person name="Zhao R."/>
            <person name="Li G."/>
            <person name="Mu C."/>
            <person name="Tian Q."/>
            <person name="Mei H."/>
            <person name="Zhang T."/>
            <person name="Gao T."/>
            <person name="Zhang H."/>
        </authorList>
    </citation>
    <scope>NUCLEOTIDE SEQUENCE</scope>
    <source>
        <strain evidence="13">G02</strain>
    </source>
</reference>
<evidence type="ECO:0000256" key="2">
    <source>
        <dbReference type="ARBA" id="ARBA00022741"/>
    </source>
</evidence>
<feature type="compositionally biased region" description="Low complexity" evidence="8">
    <location>
        <begin position="148"/>
        <end position="169"/>
    </location>
</feature>
<feature type="region of interest" description="Disordered" evidence="8">
    <location>
        <begin position="303"/>
        <end position="370"/>
    </location>
</feature>
<dbReference type="Pfam" id="PF00397">
    <property type="entry name" value="WW"/>
    <property type="match status" value="1"/>
</dbReference>
<comment type="caution">
    <text evidence="13">The sequence shown here is derived from an EMBL/GenBank/DDBJ whole genome shotgun (WGS) entry which is preliminary data.</text>
</comment>
<keyword evidence="6" id="KW-0694">RNA-binding</keyword>
<dbReference type="PANTHER" id="PTHR47958">
    <property type="entry name" value="ATP-DEPENDENT RNA HELICASE DBP3"/>
    <property type="match status" value="1"/>
</dbReference>
<dbReference type="InterPro" id="IPR001202">
    <property type="entry name" value="WW_dom"/>
</dbReference>
<feature type="compositionally biased region" description="Low complexity" evidence="8">
    <location>
        <begin position="237"/>
        <end position="255"/>
    </location>
</feature>
<dbReference type="PROSITE" id="PS00039">
    <property type="entry name" value="DEAD_ATP_HELICASE"/>
    <property type="match status" value="1"/>
</dbReference>
<feature type="compositionally biased region" description="Basic residues" evidence="8">
    <location>
        <begin position="1091"/>
        <end position="1117"/>
    </location>
</feature>
<feature type="region of interest" description="Disordered" evidence="8">
    <location>
        <begin position="1"/>
        <end position="28"/>
    </location>
</feature>
<dbReference type="Gene3D" id="3.40.50.300">
    <property type="entry name" value="P-loop containing nucleotide triphosphate hydrolases"/>
    <property type="match status" value="2"/>
</dbReference>
<proteinExistence type="predicted"/>
<evidence type="ECO:0000259" key="12">
    <source>
        <dbReference type="PROSITE" id="PS51195"/>
    </source>
</evidence>
<dbReference type="InterPro" id="IPR000629">
    <property type="entry name" value="RNA-helicase_DEAD-box_CS"/>
</dbReference>
<reference evidence="13" key="1">
    <citation type="submission" date="2020-06" db="EMBL/GenBank/DDBJ databases">
        <authorList>
            <person name="Li T."/>
            <person name="Hu X."/>
            <person name="Zhang T."/>
            <person name="Song X."/>
            <person name="Zhang H."/>
            <person name="Dai N."/>
            <person name="Sheng W."/>
            <person name="Hou X."/>
            <person name="Wei L."/>
        </authorList>
    </citation>
    <scope>NUCLEOTIDE SEQUENCE</scope>
    <source>
        <strain evidence="13">G02</strain>
        <tissue evidence="13">Leaf</tissue>
    </source>
</reference>
<dbReference type="GO" id="GO:0003724">
    <property type="term" value="F:RNA helicase activity"/>
    <property type="evidence" value="ECO:0007669"/>
    <property type="project" value="UniProtKB-EC"/>
</dbReference>
<feature type="compositionally biased region" description="Low complexity" evidence="8">
    <location>
        <begin position="87"/>
        <end position="129"/>
    </location>
</feature>
<keyword evidence="5" id="KW-0067">ATP-binding</keyword>
<dbReference type="Pfam" id="PF00271">
    <property type="entry name" value="Helicase_C"/>
    <property type="match status" value="1"/>
</dbReference>
<evidence type="ECO:0000259" key="11">
    <source>
        <dbReference type="PROSITE" id="PS51194"/>
    </source>
</evidence>
<dbReference type="PROSITE" id="PS51194">
    <property type="entry name" value="HELICASE_CTER"/>
    <property type="match status" value="1"/>
</dbReference>
<dbReference type="InterPro" id="IPR014014">
    <property type="entry name" value="RNA_helicase_DEAD_Q_motif"/>
</dbReference>
<dbReference type="SMART" id="SM00487">
    <property type="entry name" value="DEXDc"/>
    <property type="match status" value="1"/>
</dbReference>
<keyword evidence="2" id="KW-0547">Nucleotide-binding</keyword>
<feature type="compositionally biased region" description="Basic and acidic residues" evidence="8">
    <location>
        <begin position="1132"/>
        <end position="1148"/>
    </location>
</feature>
<feature type="compositionally biased region" description="Polar residues" evidence="8">
    <location>
        <begin position="130"/>
        <end position="143"/>
    </location>
</feature>
<evidence type="ECO:0000256" key="6">
    <source>
        <dbReference type="ARBA" id="ARBA00022884"/>
    </source>
</evidence>
<evidence type="ECO:0000256" key="1">
    <source>
        <dbReference type="ARBA" id="ARBA00012552"/>
    </source>
</evidence>
<dbReference type="InterPro" id="IPR001650">
    <property type="entry name" value="Helicase_C-like"/>
</dbReference>
<sequence>MATAEPSPGTLGPRYAPDDPTLPEPWKGLIDGSTGLLYYWNPETNVTQYEKPAALPPPLPPGPPPATSTPKLNPIPAGRASQPESIQNPQNQQMMQSQLPQGQLMSSSLQQQTQVAPQATQQQVAPSAQLQGSQLGPTMQQGHSAAEQMRPQMMQQPGQQLPSQLGQMPIHPGQQGLPQSMQQIPMQQGHQAPYPPMQLAPHAQQAQMYPGGPMGTPHGFQFTPQHTQYMVHQQNMPLHGPQSSSQQPQQLSEGQQLPHKLEIKMELGLRDDLEFHHGKQAGFSPAHQHLKQGQQFPHLREQKTGISQRDDSQQVNQAGFSPAQNQQAGTPSGPTLPAGSNSSHVQKMSIQPNQTNHYGGSSANMHQNNPSVQVPLIGADLSHPQHSSRFQNQMGPGMMHGQQQNQPPVGPKMSFEENHLGRPTNEYFYNTSKDVTAMPPQLPKLAPLPMTRNQQEMRIGDFPPQNATPNLPGRLNGPGGPPLHGVYGHSSGAPPYPNNSFVRPPLTMMGPSDPIHLSAAETYRQKHEVTATGEDVPAPFMTFEATGFPPEILQEMHFAGFSAPTPIQAQTWPIALQNRDIVAIAKTGSGKTLGYLIPAFIHLRRQHNNPQNGPTVLVLAPTRELATQIQDEAIKFGRSSRVSCTCLYGGAPKGPQLKELDRGADIVVATPGRLNDILEMKRIDFRQVSLLVLDEADRMLDMGFEPQIRKIVNEIPPRRQTLMYTATWPKEVRKIASDLLINPVQVNIGSVDELAANKSITQYVEVVPEMEKQRRLEQILRSQERGSKVIIFCSTKKLCDHLARNLGRNFGAAAIHGDKSQGERDWVLNQFRTGKSPVLVATDVAARGLDIRDIRVVINYDFPTGIEDYVHRIGRTGRAGATGISYTFFSEQDWKYAPDLVKLLEGANQVVPPEIRDIALRGGPSFVKDRGLMNRFDSGDGGGRWDSGGRGGMRDGGFGGRGGMRDGGFGGRGGMRDGGFGGRGGMRDGGFGGRGGMRDGGFSGRGGMGWKFWCGGGGRDVNFGAPSGGRVGWDRGGRGPHDRFNNLDVRGRGRGRGRGRFDNRRDSLDRSRGRSFSPSPERVRTWGYSRSRSRSRSRGRSYSRSRSRSRSWSRSRSPRSSCSRSPRRSRSRSYERYERRPRKTKFDQMDVPAPNIEAPPESGTLPVPQSASGDRCSGAEPIEQAPFGESMGVGGRDAGVVDPNSQPVEATSDPDGGV</sequence>